<accession>A0AAU9M1D7</accession>
<dbReference type="PANTHER" id="PTHR13593">
    <property type="match status" value="1"/>
</dbReference>
<keyword evidence="1" id="KW-0732">Signal</keyword>
<evidence type="ECO:0000313" key="3">
    <source>
        <dbReference type="Proteomes" id="UP001157418"/>
    </source>
</evidence>
<dbReference type="Proteomes" id="UP001157418">
    <property type="component" value="Unassembled WGS sequence"/>
</dbReference>
<comment type="caution">
    <text evidence="2">The sequence shown here is derived from an EMBL/GenBank/DDBJ whole genome shotgun (WGS) entry which is preliminary data.</text>
</comment>
<dbReference type="InterPro" id="IPR017946">
    <property type="entry name" value="PLC-like_Pdiesterase_TIM-brl"/>
</dbReference>
<sequence>MELQRISSLLILAPLLFIATIAACSNGTCKLLDDCETDGDCEAGLYCFSCPQGYAGSKCVRSTATPVFNLMNNSLPFNKYSFLTTHNAFAIDNGTIRSTPTNQEDTVAQQLNNGVRALMLDTYDFEDTVWLCHSFGGKCYDATKFTPAIDTLKEIEAFLSSNPKEIVTIILEDYVQAPNGLTKVFTDSGLKKVLVSGNKDAKRSKEQSEGIAYQWNYMVENQYGDGGMKAGECPNRGESSPMNDKTKSLVLVNYFRTLPIKMLACGQNNGGLSNVTKTCYTDSGNRWANFLAVDFYKRSEGGGTFQTTDLLIGELLCGCNDVHACVPGGGSCASCTKFTCD</sequence>
<name>A0AAU9M1D7_9ASTR</name>
<dbReference type="PROSITE" id="PS50007">
    <property type="entry name" value="PIPLC_X_DOMAIN"/>
    <property type="match status" value="1"/>
</dbReference>
<dbReference type="SUPFAM" id="SSF51695">
    <property type="entry name" value="PLC-like phosphodiesterases"/>
    <property type="match status" value="1"/>
</dbReference>
<organism evidence="2 3">
    <name type="scientific">Lactuca virosa</name>
    <dbReference type="NCBI Taxonomy" id="75947"/>
    <lineage>
        <taxon>Eukaryota</taxon>
        <taxon>Viridiplantae</taxon>
        <taxon>Streptophyta</taxon>
        <taxon>Embryophyta</taxon>
        <taxon>Tracheophyta</taxon>
        <taxon>Spermatophyta</taxon>
        <taxon>Magnoliopsida</taxon>
        <taxon>eudicotyledons</taxon>
        <taxon>Gunneridae</taxon>
        <taxon>Pentapetalae</taxon>
        <taxon>asterids</taxon>
        <taxon>campanulids</taxon>
        <taxon>Asterales</taxon>
        <taxon>Asteraceae</taxon>
        <taxon>Cichorioideae</taxon>
        <taxon>Cichorieae</taxon>
        <taxon>Lactucinae</taxon>
        <taxon>Lactuca</taxon>
    </lineage>
</organism>
<dbReference type="Gene3D" id="3.20.20.190">
    <property type="entry name" value="Phosphatidylinositol (PI) phosphodiesterase"/>
    <property type="match status" value="1"/>
</dbReference>
<dbReference type="Pfam" id="PF26178">
    <property type="entry name" value="PI-PLC_cat"/>
    <property type="match status" value="2"/>
</dbReference>
<reference evidence="2 3" key="1">
    <citation type="submission" date="2022-01" db="EMBL/GenBank/DDBJ databases">
        <authorList>
            <person name="Xiong W."/>
            <person name="Schranz E."/>
        </authorList>
    </citation>
    <scope>NUCLEOTIDE SEQUENCE [LARGE SCALE GENOMIC DNA]</scope>
</reference>
<protein>
    <submittedName>
        <fullName evidence="2">Uncharacterized protein</fullName>
    </submittedName>
</protein>
<dbReference type="InterPro" id="IPR051057">
    <property type="entry name" value="PI-PLC_domain"/>
</dbReference>
<dbReference type="PANTHER" id="PTHR13593:SF51">
    <property type="entry name" value="F21F23.12 PROTEIN"/>
    <property type="match status" value="1"/>
</dbReference>
<feature type="signal peptide" evidence="1">
    <location>
        <begin position="1"/>
        <end position="23"/>
    </location>
</feature>
<dbReference type="GO" id="GO:0008081">
    <property type="term" value="F:phosphoric diester hydrolase activity"/>
    <property type="evidence" value="ECO:0007669"/>
    <property type="project" value="InterPro"/>
</dbReference>
<feature type="chain" id="PRO_5043471143" evidence="1">
    <location>
        <begin position="24"/>
        <end position="341"/>
    </location>
</feature>
<keyword evidence="3" id="KW-1185">Reference proteome</keyword>
<dbReference type="GO" id="GO:0006629">
    <property type="term" value="P:lipid metabolic process"/>
    <property type="evidence" value="ECO:0007669"/>
    <property type="project" value="InterPro"/>
</dbReference>
<proteinExistence type="predicted"/>
<gene>
    <name evidence="2" type="ORF">LVIROSA_LOCUS8350</name>
</gene>
<evidence type="ECO:0000256" key="1">
    <source>
        <dbReference type="SAM" id="SignalP"/>
    </source>
</evidence>
<dbReference type="EMBL" id="CAKMRJ010001112">
    <property type="protein sequence ID" value="CAH1420921.1"/>
    <property type="molecule type" value="Genomic_DNA"/>
</dbReference>
<dbReference type="PROSITE" id="PS51257">
    <property type="entry name" value="PROKAR_LIPOPROTEIN"/>
    <property type="match status" value="1"/>
</dbReference>
<evidence type="ECO:0000313" key="2">
    <source>
        <dbReference type="EMBL" id="CAH1420921.1"/>
    </source>
</evidence>
<dbReference type="AlphaFoldDB" id="A0AAU9M1D7"/>